<protein>
    <recommendedName>
        <fullName evidence="3">Lipoprotein</fullName>
    </recommendedName>
</protein>
<proteinExistence type="predicted"/>
<keyword evidence="2" id="KW-1185">Reference proteome</keyword>
<reference evidence="1 2" key="1">
    <citation type="submission" date="2020-06" db="EMBL/GenBank/DDBJ databases">
        <title>Complete genome of Azosprillum oryzae KACC14407.</title>
        <authorList>
            <person name="Kim M."/>
            <person name="Park Y.-J."/>
            <person name="Shin J.-H."/>
        </authorList>
    </citation>
    <scope>NUCLEOTIDE SEQUENCE [LARGE SCALE GENOMIC DNA]</scope>
    <source>
        <strain evidence="1 2">KACC 14407</strain>
        <plasmid evidence="1 2">unnamed4</plasmid>
    </source>
</reference>
<evidence type="ECO:0000313" key="1">
    <source>
        <dbReference type="EMBL" id="QKS50358.1"/>
    </source>
</evidence>
<organism evidence="1 2">
    <name type="scientific">Azospirillum oryzae</name>
    <dbReference type="NCBI Taxonomy" id="286727"/>
    <lineage>
        <taxon>Bacteria</taxon>
        <taxon>Pseudomonadati</taxon>
        <taxon>Pseudomonadota</taxon>
        <taxon>Alphaproteobacteria</taxon>
        <taxon>Rhodospirillales</taxon>
        <taxon>Azospirillaceae</taxon>
        <taxon>Azospirillum</taxon>
    </lineage>
</organism>
<dbReference type="AlphaFoldDB" id="A0A6N1AGW9"/>
<name>A0A6N1AGW9_9PROT</name>
<gene>
    <name evidence="1" type="ORF">HUE56_07355</name>
</gene>
<evidence type="ECO:0008006" key="3">
    <source>
        <dbReference type="Google" id="ProtNLM"/>
    </source>
</evidence>
<dbReference type="PROSITE" id="PS51257">
    <property type="entry name" value="PROKAR_LIPOPROTEIN"/>
    <property type="match status" value="1"/>
</dbReference>
<keyword evidence="1" id="KW-0614">Plasmid</keyword>
<dbReference type="RefSeq" id="WP_174757121.1">
    <property type="nucleotide sequence ID" value="NZ_BSOV01000035.1"/>
</dbReference>
<sequence length="50" mass="5398">MKKMFVLLVATITLQACSWAEITVREGAPTQERRAREAVAAAALKAMPAP</sequence>
<dbReference type="KEGG" id="aoz:HUE56_07355"/>
<accession>A0A6N1AGW9</accession>
<evidence type="ECO:0000313" key="2">
    <source>
        <dbReference type="Proteomes" id="UP000509702"/>
    </source>
</evidence>
<dbReference type="EMBL" id="CP054618">
    <property type="protein sequence ID" value="QKS50358.1"/>
    <property type="molecule type" value="Genomic_DNA"/>
</dbReference>
<geneLocation type="plasmid" evidence="1 2">
    <name>unnamed4</name>
</geneLocation>
<dbReference type="Proteomes" id="UP000509702">
    <property type="component" value="Plasmid unnamed4"/>
</dbReference>